<dbReference type="GeneID" id="66109896"/>
<dbReference type="Proteomes" id="UP000812287">
    <property type="component" value="Unassembled WGS sequence"/>
</dbReference>
<protein>
    <submittedName>
        <fullName evidence="1">Uncharacterized protein</fullName>
    </submittedName>
</protein>
<evidence type="ECO:0000313" key="1">
    <source>
        <dbReference type="EMBL" id="KAG7439689.1"/>
    </source>
</evidence>
<dbReference type="EMBL" id="MU250587">
    <property type="protein sequence ID" value="KAG7439689.1"/>
    <property type="molecule type" value="Genomic_DNA"/>
</dbReference>
<sequence length="61" mass="6599">MLLATCLPLIPPHLMPGSSLSFSGRRWMTHTSTQSGYMSANSLHANLHPLILRNSTPGLSP</sequence>
<comment type="caution">
    <text evidence="1">The sequence shown here is derived from an EMBL/GenBank/DDBJ whole genome shotgun (WGS) entry which is preliminary data.</text>
</comment>
<proteinExistence type="predicted"/>
<name>A0A9P7VFD5_9AGAR</name>
<dbReference type="RefSeq" id="XP_043033189.1">
    <property type="nucleotide sequence ID" value="XM_043187599.1"/>
</dbReference>
<dbReference type="AlphaFoldDB" id="A0A9P7VFD5"/>
<gene>
    <name evidence="1" type="ORF">BT62DRAFT_938769</name>
</gene>
<organism evidence="1 2">
    <name type="scientific">Guyanagaster necrorhizus</name>
    <dbReference type="NCBI Taxonomy" id="856835"/>
    <lineage>
        <taxon>Eukaryota</taxon>
        <taxon>Fungi</taxon>
        <taxon>Dikarya</taxon>
        <taxon>Basidiomycota</taxon>
        <taxon>Agaricomycotina</taxon>
        <taxon>Agaricomycetes</taxon>
        <taxon>Agaricomycetidae</taxon>
        <taxon>Agaricales</taxon>
        <taxon>Marasmiineae</taxon>
        <taxon>Physalacriaceae</taxon>
        <taxon>Guyanagaster</taxon>
    </lineage>
</organism>
<accession>A0A9P7VFD5</accession>
<keyword evidence="2" id="KW-1185">Reference proteome</keyword>
<evidence type="ECO:0000313" key="2">
    <source>
        <dbReference type="Proteomes" id="UP000812287"/>
    </source>
</evidence>
<reference evidence="1" key="1">
    <citation type="submission" date="2020-11" db="EMBL/GenBank/DDBJ databases">
        <title>Adaptations for nitrogen fixation in a non-lichenized fungal sporocarp promotes dispersal by wood-feeding termites.</title>
        <authorList>
            <consortium name="DOE Joint Genome Institute"/>
            <person name="Koch R.A."/>
            <person name="Yoon G."/>
            <person name="Arayal U."/>
            <person name="Lail K."/>
            <person name="Amirebrahimi M."/>
            <person name="Labutti K."/>
            <person name="Lipzen A."/>
            <person name="Riley R."/>
            <person name="Barry K."/>
            <person name="Henrissat B."/>
            <person name="Grigoriev I.V."/>
            <person name="Herr J.R."/>
            <person name="Aime M.C."/>
        </authorList>
    </citation>
    <scope>NUCLEOTIDE SEQUENCE</scope>
    <source>
        <strain evidence="1">MCA 3950</strain>
    </source>
</reference>